<accession>A0ABY5KRT3</accession>
<evidence type="ECO:0000313" key="5">
    <source>
        <dbReference type="Proteomes" id="UP001316384"/>
    </source>
</evidence>
<feature type="region of interest" description="Disordered" evidence="1">
    <location>
        <begin position="204"/>
        <end position="234"/>
    </location>
</feature>
<name>A0ABY5KRT3_9CELL</name>
<gene>
    <name evidence="4" type="ORF">NP048_03035</name>
</gene>
<keyword evidence="2" id="KW-0472">Membrane</keyword>
<reference evidence="4 5" key="1">
    <citation type="submission" date="2022-07" db="EMBL/GenBank/DDBJ databases">
        <title>Novel species in genus cellulomonas.</title>
        <authorList>
            <person name="Ye L."/>
        </authorList>
    </citation>
    <scope>NUCLEOTIDE SEQUENCE [LARGE SCALE GENOMIC DNA]</scope>
    <source>
        <strain evidence="5">zg-B89</strain>
    </source>
</reference>
<keyword evidence="3" id="KW-0732">Signal</keyword>
<protein>
    <submittedName>
        <fullName evidence="4">Uncharacterized protein</fullName>
    </submittedName>
</protein>
<evidence type="ECO:0000256" key="3">
    <source>
        <dbReference type="SAM" id="SignalP"/>
    </source>
</evidence>
<keyword evidence="5" id="KW-1185">Reference proteome</keyword>
<organism evidence="4 5">
    <name type="scientific">Cellulomonas xiejunii</name>
    <dbReference type="NCBI Taxonomy" id="2968083"/>
    <lineage>
        <taxon>Bacteria</taxon>
        <taxon>Bacillati</taxon>
        <taxon>Actinomycetota</taxon>
        <taxon>Actinomycetes</taxon>
        <taxon>Micrococcales</taxon>
        <taxon>Cellulomonadaceae</taxon>
        <taxon>Cellulomonas</taxon>
    </lineage>
</organism>
<feature type="signal peptide" evidence="3">
    <location>
        <begin position="1"/>
        <end position="29"/>
    </location>
</feature>
<evidence type="ECO:0000313" key="4">
    <source>
        <dbReference type="EMBL" id="UUI72459.1"/>
    </source>
</evidence>
<keyword evidence="2" id="KW-1133">Transmembrane helix</keyword>
<keyword evidence="2" id="KW-0812">Transmembrane</keyword>
<dbReference type="Proteomes" id="UP001316384">
    <property type="component" value="Chromosome"/>
</dbReference>
<feature type="transmembrane region" description="Helical" evidence="2">
    <location>
        <begin position="450"/>
        <end position="468"/>
    </location>
</feature>
<sequence>MSPTPFRRAAAVVALSFLALGAGSLGAQAVTETPTVAACTGTVTGPTYTSLDDPTIEKTLTNGTAAIVDGGVAISATNGHVAFTDYGITPFALSAAGSPSLDYTATSGQLPGLTMSFSLEGAWAGTLVHEPDVYGADQWWSTRPVGGFERAELFTLNELLAQEPDAMIMGVGFSLGSGATGAGTVHGFTVGCTTYAFDVTATPTPTPTPTATPTVAPTSTPAPSASPTPGAVPVPALDIVQPTCNGTTVVPNGSIGISPASTVVWAVVVAGSDGESDEDYIAESEEGEARVVAVAPGTYEVWALTVDGEFGDLGDWQADDYFIYRTVTINAFTGPCPAVTSWTPSADQLTAANQGGFTAPARVNQGGAVTLGGLPAGARVRTFLFSVPTDLGAATVAADGTLKVTIPAGTTVGTHRIAVYQADGTLIGWRSVEVVAAGQQLAVTGVDPRAGILAGAVLVVAGGALVVARRRLAS</sequence>
<dbReference type="EMBL" id="CP101987">
    <property type="protein sequence ID" value="UUI72459.1"/>
    <property type="molecule type" value="Genomic_DNA"/>
</dbReference>
<evidence type="ECO:0000256" key="2">
    <source>
        <dbReference type="SAM" id="Phobius"/>
    </source>
</evidence>
<dbReference type="RefSeq" id="WP_227578020.1">
    <property type="nucleotide sequence ID" value="NZ_CP101987.1"/>
</dbReference>
<proteinExistence type="predicted"/>
<feature type="chain" id="PRO_5046525750" evidence="3">
    <location>
        <begin position="30"/>
        <end position="474"/>
    </location>
</feature>
<evidence type="ECO:0000256" key="1">
    <source>
        <dbReference type="SAM" id="MobiDB-lite"/>
    </source>
</evidence>
<feature type="compositionally biased region" description="Low complexity" evidence="1">
    <location>
        <begin position="211"/>
        <end position="223"/>
    </location>
</feature>